<evidence type="ECO:0000313" key="1">
    <source>
        <dbReference type="EMBL" id="PQJ68823.1"/>
    </source>
</evidence>
<name>A0A2P6C7C9_9FLAO</name>
<dbReference type="RefSeq" id="WP_105049764.1">
    <property type="nucleotide sequence ID" value="NZ_CP150661.1"/>
</dbReference>
<dbReference type="OrthoDB" id="979732at2"/>
<reference evidence="1 2" key="1">
    <citation type="submission" date="2016-12" db="EMBL/GenBank/DDBJ databases">
        <title>Trade-off between light-utilization and light-protection in marine flavobacteria.</title>
        <authorList>
            <person name="Kumagai Y."/>
            <person name="Yoshizawa S."/>
            <person name="Kogure K."/>
            <person name="Iwasaki W."/>
        </authorList>
    </citation>
    <scope>NUCLEOTIDE SEQUENCE [LARGE SCALE GENOMIC DNA]</scope>
    <source>
        <strain evidence="1 2">KCTC 12100</strain>
    </source>
</reference>
<sequence>MKPSQNTIISFYENLGKLFYAIAAADNVVEEIEFTILKEIVKNKWTKVDPVDDDFHSDAAYQIETVFDWLNTEGFSNSETCYAEFIDFKKEHPSLFTEGIKSLISKTATKIAASVDDTDQSEFNLVKKLNLALEKTT</sequence>
<protein>
    <recommendedName>
        <fullName evidence="3">Co-chaperone DjlA N-terminal domain-containing protein</fullName>
    </recommendedName>
</protein>
<dbReference type="EMBL" id="MSCK01000002">
    <property type="protein sequence ID" value="PQJ68823.1"/>
    <property type="molecule type" value="Genomic_DNA"/>
</dbReference>
<accession>A0A2P6C7C9</accession>
<dbReference type="Proteomes" id="UP000247345">
    <property type="component" value="Unassembled WGS sequence"/>
</dbReference>
<organism evidence="1 2">
    <name type="scientific">Polaribacter butkevichii</name>
    <dbReference type="NCBI Taxonomy" id="218490"/>
    <lineage>
        <taxon>Bacteria</taxon>
        <taxon>Pseudomonadati</taxon>
        <taxon>Bacteroidota</taxon>
        <taxon>Flavobacteriia</taxon>
        <taxon>Flavobacteriales</taxon>
        <taxon>Flavobacteriaceae</taxon>
    </lineage>
</organism>
<dbReference type="AlphaFoldDB" id="A0A2P6C7C9"/>
<evidence type="ECO:0008006" key="3">
    <source>
        <dbReference type="Google" id="ProtNLM"/>
    </source>
</evidence>
<keyword evidence="2" id="KW-1185">Reference proteome</keyword>
<proteinExistence type="predicted"/>
<comment type="caution">
    <text evidence="1">The sequence shown here is derived from an EMBL/GenBank/DDBJ whole genome shotgun (WGS) entry which is preliminary data.</text>
</comment>
<evidence type="ECO:0000313" key="2">
    <source>
        <dbReference type="Proteomes" id="UP000247345"/>
    </source>
</evidence>
<gene>
    <name evidence="1" type="ORF">BTO14_12295</name>
</gene>